<gene>
    <name evidence="9" type="ORF">ASS94_03610</name>
    <name evidence="8" type="ORF">M4L89_08430</name>
</gene>
<comment type="caution">
    <text evidence="8">The sequence shown here is derived from an EMBL/GenBank/DDBJ whole genome shotgun (WGS) entry which is preliminary data.</text>
</comment>
<dbReference type="EMBL" id="LNPX01000011">
    <property type="protein sequence ID" value="OEK58417.1"/>
    <property type="molecule type" value="Genomic_DNA"/>
</dbReference>
<evidence type="ECO:0000313" key="9">
    <source>
        <dbReference type="EMBL" id="OEK58417.1"/>
    </source>
</evidence>
<dbReference type="Proteomes" id="UP001152422">
    <property type="component" value="Unassembled WGS sequence"/>
</dbReference>
<evidence type="ECO:0000256" key="3">
    <source>
        <dbReference type="ARBA" id="ARBA00022525"/>
    </source>
</evidence>
<evidence type="ECO:0000256" key="1">
    <source>
        <dbReference type="ARBA" id="ARBA00004613"/>
    </source>
</evidence>
<accession>A0A1E5TLB7</accession>
<name>A0A1E5TLB7_9STAP</name>
<organism evidence="8 11">
    <name type="scientific">Staphylococcus equorum</name>
    <dbReference type="NCBI Taxonomy" id="246432"/>
    <lineage>
        <taxon>Bacteria</taxon>
        <taxon>Bacillati</taxon>
        <taxon>Bacillota</taxon>
        <taxon>Bacilli</taxon>
        <taxon>Bacillales</taxon>
        <taxon>Staphylococcaceae</taxon>
        <taxon>Staphylococcus</taxon>
    </lineage>
</organism>
<evidence type="ECO:0000256" key="7">
    <source>
        <dbReference type="ARBA" id="ARBA00023026"/>
    </source>
</evidence>
<dbReference type="GO" id="GO:0031640">
    <property type="term" value="P:killing of cells of another organism"/>
    <property type="evidence" value="ECO:0007669"/>
    <property type="project" value="UniProtKB-KW"/>
</dbReference>
<dbReference type="EMBL" id="JAMBQA010000004">
    <property type="protein sequence ID" value="MDG0846249.1"/>
    <property type="molecule type" value="Genomic_DNA"/>
</dbReference>
<keyword evidence="6" id="KW-0204">Cytolysis</keyword>
<keyword evidence="5" id="KW-0354">Hemolysis</keyword>
<dbReference type="RefSeq" id="WP_002507947.1">
    <property type="nucleotide sequence ID" value="NZ_CP013114.1"/>
</dbReference>
<comment type="similarity">
    <text evidence="2">Belongs to the staphylococcal hemolytic protein family.</text>
</comment>
<evidence type="ECO:0000256" key="5">
    <source>
        <dbReference type="ARBA" id="ARBA00022735"/>
    </source>
</evidence>
<keyword evidence="7" id="KW-0843">Virulence</keyword>
<protein>
    <submittedName>
        <fullName evidence="8">Beta-class phenol-soluble modulin</fullName>
    </submittedName>
    <submittedName>
        <fullName evidence="9">Phenol soluble modulin</fullName>
    </submittedName>
</protein>
<sequence length="44" mass="4361">MEGLFEAIKNTVQAGIAGDGIKIGSGVLDIISNGAALISQALGF</sequence>
<evidence type="ECO:0000256" key="4">
    <source>
        <dbReference type="ARBA" id="ARBA00022656"/>
    </source>
</evidence>
<evidence type="ECO:0000313" key="11">
    <source>
        <dbReference type="Proteomes" id="UP001152422"/>
    </source>
</evidence>
<dbReference type="InterPro" id="IPR008846">
    <property type="entry name" value="PSMbeta"/>
</dbReference>
<dbReference type="Pfam" id="PF05480">
    <property type="entry name" value="PSMbeta"/>
    <property type="match status" value="1"/>
</dbReference>
<dbReference type="GeneID" id="69846194"/>
<keyword evidence="11" id="KW-1185">Reference proteome</keyword>
<dbReference type="SMR" id="A0A1E5TLB7"/>
<keyword evidence="4" id="KW-0800">Toxin</keyword>
<reference evidence="9" key="2">
    <citation type="submission" date="2015-11" db="EMBL/GenBank/DDBJ databases">
        <authorList>
            <person name="Wolfe B.E."/>
        </authorList>
    </citation>
    <scope>NUCLEOTIDE SEQUENCE</scope>
    <source>
        <strain evidence="9">738_7</strain>
    </source>
</reference>
<keyword evidence="3" id="KW-0964">Secreted</keyword>
<dbReference type="Proteomes" id="UP000095464">
    <property type="component" value="Unassembled WGS sequence"/>
</dbReference>
<comment type="subcellular location">
    <subcellularLocation>
        <location evidence="1">Secreted</location>
    </subcellularLocation>
</comment>
<proteinExistence type="inferred from homology"/>
<evidence type="ECO:0000256" key="6">
    <source>
        <dbReference type="ARBA" id="ARBA00022852"/>
    </source>
</evidence>
<dbReference type="GO" id="GO:0090729">
    <property type="term" value="F:toxin activity"/>
    <property type="evidence" value="ECO:0007669"/>
    <property type="project" value="UniProtKB-KW"/>
</dbReference>
<dbReference type="KEGG" id="seqo:SE1039_09190"/>
<evidence type="ECO:0000256" key="2">
    <source>
        <dbReference type="ARBA" id="ARBA00006367"/>
    </source>
</evidence>
<evidence type="ECO:0000313" key="8">
    <source>
        <dbReference type="EMBL" id="MDG0846249.1"/>
    </source>
</evidence>
<dbReference type="AlphaFoldDB" id="A0A1E5TLB7"/>
<reference evidence="8" key="3">
    <citation type="submission" date="2022-05" db="EMBL/GenBank/DDBJ databases">
        <title>Comparative genomics of Staphylococcus equorum isolates.</title>
        <authorList>
            <person name="Luelf R.H."/>
        </authorList>
    </citation>
    <scope>NUCLEOTIDE SEQUENCE</scope>
    <source>
        <strain evidence="8">TMW 2.2497</strain>
    </source>
</reference>
<dbReference type="GO" id="GO:0005576">
    <property type="term" value="C:extracellular region"/>
    <property type="evidence" value="ECO:0007669"/>
    <property type="project" value="UniProtKB-SubCell"/>
</dbReference>
<evidence type="ECO:0000313" key="10">
    <source>
        <dbReference type="Proteomes" id="UP000095464"/>
    </source>
</evidence>
<reference evidence="10" key="1">
    <citation type="submission" date="2015-11" db="EMBL/GenBank/DDBJ databases">
        <title>Genomic diversity of Staphylococcus saprophyticus strains from urinary tract infections, animal surfaces, and fermented foods.</title>
        <authorList>
            <person name="Wolfe B.E."/>
        </authorList>
    </citation>
    <scope>NUCLEOTIDE SEQUENCE [LARGE SCALE GENOMIC DNA]</scope>
    <source>
        <strain evidence="10">738_7</strain>
    </source>
</reference>